<organism evidence="1">
    <name type="scientific">Culex pipiens</name>
    <name type="common">House mosquito</name>
    <dbReference type="NCBI Taxonomy" id="7175"/>
    <lineage>
        <taxon>Eukaryota</taxon>
        <taxon>Metazoa</taxon>
        <taxon>Ecdysozoa</taxon>
        <taxon>Arthropoda</taxon>
        <taxon>Hexapoda</taxon>
        <taxon>Insecta</taxon>
        <taxon>Pterygota</taxon>
        <taxon>Neoptera</taxon>
        <taxon>Endopterygota</taxon>
        <taxon>Diptera</taxon>
        <taxon>Nematocera</taxon>
        <taxon>Culicoidea</taxon>
        <taxon>Culicidae</taxon>
        <taxon>Culicinae</taxon>
        <taxon>Culicini</taxon>
        <taxon>Culex</taxon>
        <taxon>Culex</taxon>
    </lineage>
</organism>
<evidence type="ECO:0000313" key="1">
    <source>
        <dbReference type="EMBL" id="CAG6465583.1"/>
    </source>
</evidence>
<name>A0A8D8FCM7_CULPI</name>
<sequence>MTRTTLQRRVRFEARNVDGQNCRSNLCYDACSAAQNGSTTTAGYSRFCDYTKHLLSHLDSQVVYDSNVRTERAGPSADAFESEPGWAGIESEITPTTTPLATVLRSRRTSLRYWQRPTIWFPRLPRPRTPSRK</sequence>
<dbReference type="EMBL" id="HBUE01053724">
    <property type="protein sequence ID" value="CAG6465583.1"/>
    <property type="molecule type" value="Transcribed_RNA"/>
</dbReference>
<proteinExistence type="predicted"/>
<reference evidence="1" key="1">
    <citation type="submission" date="2021-05" db="EMBL/GenBank/DDBJ databases">
        <authorList>
            <person name="Alioto T."/>
            <person name="Alioto T."/>
            <person name="Gomez Garrido J."/>
        </authorList>
    </citation>
    <scope>NUCLEOTIDE SEQUENCE</scope>
</reference>
<protein>
    <submittedName>
        <fullName evidence="1">(northern house mosquito) hypothetical protein</fullName>
    </submittedName>
</protein>
<dbReference type="AlphaFoldDB" id="A0A8D8FCM7"/>
<accession>A0A8D8FCM7</accession>